<dbReference type="EMBL" id="JBHUDX010000038">
    <property type="protein sequence ID" value="MFD1659458.1"/>
    <property type="molecule type" value="Genomic_DNA"/>
</dbReference>
<gene>
    <name evidence="2" type="ORF">ACFSL4_14905</name>
</gene>
<evidence type="ECO:0000313" key="3">
    <source>
        <dbReference type="Proteomes" id="UP001597261"/>
    </source>
</evidence>
<sequence length="694" mass="76469">MAFSEGEHGQLAVRFEVLLPHLDERQRRLLLAAEARLLGHGGVRAVARVAGVSETTVRRGVFELEAGEAPPPAGRTRRSGGGRKRAEEVDPALLPALMALVEPDERGDPMSPLRWTTKSLRNLAEELTRQGHPVSAMTVGRLLKDSGFSLQAQARTLEGKQHPERDAQFRYLNEQDKQHQADDEPVISVDTKKKEMIGRLPNPGRQWRPKGDPVRVDDHSFFSGPTGEAAIPYGIYDLSADTGWVNVGTDHDTSVFAVTSIRRWWEVRGRHDYPQATRLLITADAGGSNGYRFRVWKAELARLASETGLAITVCHFPPGTSKWNKIEHRLFSHITMNWRGRPLTSYEVVVQSIAATRTRSGLRVEAELDTSRYPLGIAISKAQLKGLPIEYHDTHGAWNYTVRPVADHVDGELAQVADQDTARRRVLDLLSEPALTGMSREELAALCGKITPELGSLREERLHRKRGGPRRHGAGDNKHPVLAPADRVLLSVIYLRHVCSQNLLAEMLGLCQRTIGPSIKEVRRLLQESSISITPTTLCFSSGQEIEDFVRTGAPVTARLQLTHRLADPSLTGMDRAELADLIDQLSLQQAALIERRRHHQRGGPRQPGTRGGVFRQKITDAERLLAAVLYQRKLGTRQVLADAFGVSLGTLNNALADAHPVLHEAGIALPPAPTRFTSGAELLASVSSDTPTG</sequence>
<proteinExistence type="predicted"/>
<comment type="caution">
    <text evidence="2">The sequence shown here is derived from an EMBL/GenBank/DDBJ whole genome shotgun (WGS) entry which is preliminary data.</text>
</comment>
<name>A0ABW4ISN2_9ACTN</name>
<evidence type="ECO:0000256" key="1">
    <source>
        <dbReference type="SAM" id="MobiDB-lite"/>
    </source>
</evidence>
<accession>A0ABW4ISN2</accession>
<dbReference type="Proteomes" id="UP001597261">
    <property type="component" value="Unassembled WGS sequence"/>
</dbReference>
<dbReference type="InterPro" id="IPR011518">
    <property type="entry name" value="Transposase_36"/>
</dbReference>
<protein>
    <submittedName>
        <fullName evidence="2">ISAzo13 family transposase</fullName>
    </submittedName>
</protein>
<dbReference type="RefSeq" id="WP_381082622.1">
    <property type="nucleotide sequence ID" value="NZ_JBHUDX010000038.1"/>
</dbReference>
<dbReference type="NCBIfam" id="NF033519">
    <property type="entry name" value="transpos_ISAzo13"/>
    <property type="match status" value="1"/>
</dbReference>
<keyword evidence="3" id="KW-1185">Reference proteome</keyword>
<evidence type="ECO:0000313" key="2">
    <source>
        <dbReference type="EMBL" id="MFD1659458.1"/>
    </source>
</evidence>
<reference evidence="3" key="1">
    <citation type="journal article" date="2019" name="Int. J. Syst. Evol. Microbiol.">
        <title>The Global Catalogue of Microorganisms (GCM) 10K type strain sequencing project: providing services to taxonomists for standard genome sequencing and annotation.</title>
        <authorList>
            <consortium name="The Broad Institute Genomics Platform"/>
            <consortium name="The Broad Institute Genome Sequencing Center for Infectious Disease"/>
            <person name="Wu L."/>
            <person name="Ma J."/>
        </authorList>
    </citation>
    <scope>NUCLEOTIDE SEQUENCE [LARGE SCALE GENOMIC DNA]</scope>
    <source>
        <strain evidence="3">CGMCC 1.12470</strain>
    </source>
</reference>
<dbReference type="Pfam" id="PF07592">
    <property type="entry name" value="DDE_Tnp_ISAZ013"/>
    <property type="match status" value="1"/>
</dbReference>
<feature type="region of interest" description="Disordered" evidence="1">
    <location>
        <begin position="66"/>
        <end position="87"/>
    </location>
</feature>
<organism evidence="2 3">
    <name type="scientific">Streptomyces caeni</name>
    <dbReference type="NCBI Taxonomy" id="2307231"/>
    <lineage>
        <taxon>Bacteria</taxon>
        <taxon>Bacillati</taxon>
        <taxon>Actinomycetota</taxon>
        <taxon>Actinomycetes</taxon>
        <taxon>Kitasatosporales</taxon>
        <taxon>Streptomycetaceae</taxon>
        <taxon>Streptomyces</taxon>
    </lineage>
</organism>